<evidence type="ECO:0000313" key="2">
    <source>
        <dbReference type="EMBL" id="KAJ7204099.1"/>
    </source>
</evidence>
<accession>A0AAD6VAD0</accession>
<feature type="compositionally biased region" description="Low complexity" evidence="1">
    <location>
        <begin position="427"/>
        <end position="439"/>
    </location>
</feature>
<dbReference type="PANTHER" id="PTHR13275:SF4">
    <property type="entry name" value="VACUOLAR PROTEIN SORTING-ASSOCIATED PROTEIN 72 HOMOLOG"/>
    <property type="match status" value="1"/>
</dbReference>
<dbReference type="AlphaFoldDB" id="A0AAD6VAD0"/>
<dbReference type="PANTHER" id="PTHR13275">
    <property type="entry name" value="YL-1 PROTEIN TRANSCRIPTION FACTOR-LIKE 1"/>
    <property type="match status" value="1"/>
</dbReference>
<sequence>MLWVPSERKTRSGTVFSPFWPLSANTLSSPTFDFAPLLHRSVARKAEAEDDVEDDVEDFPSDPEENDEEPMNNLDGIDDANPATFRPPPSPKPPKHVGLRASNIAAAADVRAVAARLQDEIGGLNARTGTRGFIVLTRGHVDDASMPVFMHAGGAVGFLIEVLKMTPHDMLAQLEQWSCTRSEEKIERDTRQNLCARISALVLEKFHAIINDNTPRIDYVNMDVAIREMWKVEIQGWPSDIPMEAPSKIRHLEILRRLRDGWVSGAITWVAMTPAQVAELAETLAAIRASNGGVVKKRKARSDTNGAHKKAAGKKGTAAKPRKTTAAAKEAKKKTAAKGTAKKVAAKSRGRGRVQEEEDEDEDEEEEKSSEDEQNEESDKDEHDEEDTARARIPRASVRDAAAATAAVSISTSTNAGDDDGVSVHDATATAAPSISSSTNAGDKEDACVRASSAAAPSTLTDATPSSAAAAGELTTTFIQYVPPAPLGDATNKRKRASGDDGGATKSIKRKAPGTAKTAPKAKAAPKPKAKAAAAPLRRPGSGYQASARAAAGVRSDDTTERAKRALAERSALALAAQLPPQ</sequence>
<protein>
    <submittedName>
        <fullName evidence="2">Uncharacterized protein</fullName>
    </submittedName>
</protein>
<feature type="region of interest" description="Disordered" evidence="1">
    <location>
        <begin position="45"/>
        <end position="97"/>
    </location>
</feature>
<dbReference type="Proteomes" id="UP001219525">
    <property type="component" value="Unassembled WGS sequence"/>
</dbReference>
<keyword evidence="3" id="KW-1185">Reference proteome</keyword>
<feature type="region of interest" description="Disordered" evidence="1">
    <location>
        <begin position="482"/>
        <end position="564"/>
    </location>
</feature>
<feature type="compositionally biased region" description="Polar residues" evidence="1">
    <location>
        <begin position="455"/>
        <end position="467"/>
    </location>
</feature>
<name>A0AAD6VAD0_9AGAR</name>
<dbReference type="EMBL" id="JARJCW010000048">
    <property type="protein sequence ID" value="KAJ7204099.1"/>
    <property type="molecule type" value="Genomic_DNA"/>
</dbReference>
<gene>
    <name evidence="2" type="ORF">GGX14DRAFT_569698</name>
</gene>
<organism evidence="2 3">
    <name type="scientific">Mycena pura</name>
    <dbReference type="NCBI Taxonomy" id="153505"/>
    <lineage>
        <taxon>Eukaryota</taxon>
        <taxon>Fungi</taxon>
        <taxon>Dikarya</taxon>
        <taxon>Basidiomycota</taxon>
        <taxon>Agaricomycotina</taxon>
        <taxon>Agaricomycetes</taxon>
        <taxon>Agaricomycetidae</taxon>
        <taxon>Agaricales</taxon>
        <taxon>Marasmiineae</taxon>
        <taxon>Mycenaceae</taxon>
        <taxon>Mycena</taxon>
    </lineage>
</organism>
<reference evidence="2" key="1">
    <citation type="submission" date="2023-03" db="EMBL/GenBank/DDBJ databases">
        <title>Massive genome expansion in bonnet fungi (Mycena s.s.) driven by repeated elements and novel gene families across ecological guilds.</title>
        <authorList>
            <consortium name="Lawrence Berkeley National Laboratory"/>
            <person name="Harder C.B."/>
            <person name="Miyauchi S."/>
            <person name="Viragh M."/>
            <person name="Kuo A."/>
            <person name="Thoen E."/>
            <person name="Andreopoulos B."/>
            <person name="Lu D."/>
            <person name="Skrede I."/>
            <person name="Drula E."/>
            <person name="Henrissat B."/>
            <person name="Morin E."/>
            <person name="Kohler A."/>
            <person name="Barry K."/>
            <person name="LaButti K."/>
            <person name="Morin E."/>
            <person name="Salamov A."/>
            <person name="Lipzen A."/>
            <person name="Mereny Z."/>
            <person name="Hegedus B."/>
            <person name="Baldrian P."/>
            <person name="Stursova M."/>
            <person name="Weitz H."/>
            <person name="Taylor A."/>
            <person name="Grigoriev I.V."/>
            <person name="Nagy L.G."/>
            <person name="Martin F."/>
            <person name="Kauserud H."/>
        </authorList>
    </citation>
    <scope>NUCLEOTIDE SEQUENCE</scope>
    <source>
        <strain evidence="2">9144</strain>
    </source>
</reference>
<evidence type="ECO:0000256" key="1">
    <source>
        <dbReference type="SAM" id="MobiDB-lite"/>
    </source>
</evidence>
<comment type="caution">
    <text evidence="2">The sequence shown here is derived from an EMBL/GenBank/DDBJ whole genome shotgun (WGS) entry which is preliminary data.</text>
</comment>
<feature type="compositionally biased region" description="Low complexity" evidence="1">
    <location>
        <begin position="401"/>
        <end position="416"/>
    </location>
</feature>
<feature type="region of interest" description="Disordered" evidence="1">
    <location>
        <begin position="293"/>
        <end position="468"/>
    </location>
</feature>
<feature type="compositionally biased region" description="Low complexity" evidence="1">
    <location>
        <begin position="314"/>
        <end position="328"/>
    </location>
</feature>
<feature type="compositionally biased region" description="Basic and acidic residues" evidence="1">
    <location>
        <begin position="555"/>
        <end position="564"/>
    </location>
</feature>
<feature type="compositionally biased region" description="Acidic residues" evidence="1">
    <location>
        <begin position="48"/>
        <end position="70"/>
    </location>
</feature>
<feature type="compositionally biased region" description="Basic residues" evidence="1">
    <location>
        <begin position="331"/>
        <end position="352"/>
    </location>
</feature>
<proteinExistence type="predicted"/>
<dbReference type="GO" id="GO:0005634">
    <property type="term" value="C:nucleus"/>
    <property type="evidence" value="ECO:0007669"/>
    <property type="project" value="TreeGrafter"/>
</dbReference>
<feature type="compositionally biased region" description="Low complexity" evidence="1">
    <location>
        <begin position="513"/>
        <end position="523"/>
    </location>
</feature>
<evidence type="ECO:0000313" key="3">
    <source>
        <dbReference type="Proteomes" id="UP001219525"/>
    </source>
</evidence>
<feature type="compositionally biased region" description="Acidic residues" evidence="1">
    <location>
        <begin position="356"/>
        <end position="387"/>
    </location>
</feature>